<gene>
    <name evidence="1" type="ORF">CDPV99-235</name>
</gene>
<accession>A0AAT9UPX8</accession>
<sequence length="43" mass="5309">MYKMESYKLDTKASNTVFKVKDYFTHGNARKSRRKKKYVFEKR</sequence>
<name>A0AAT9UPX8_9POXV</name>
<protein>
    <submittedName>
        <fullName evidence="1">Uncharacterized protein</fullName>
    </submittedName>
</protein>
<organism evidence="1">
    <name type="scientific">Condorpox virus</name>
    <dbReference type="NCBI Taxonomy" id="3049970"/>
    <lineage>
        <taxon>Viruses</taxon>
        <taxon>Varidnaviria</taxon>
        <taxon>Bamfordvirae</taxon>
        <taxon>Nucleocytoviricota</taxon>
        <taxon>Pokkesviricetes</taxon>
        <taxon>Chitovirales</taxon>
        <taxon>Poxviridae</taxon>
        <taxon>Chordopoxvirinae</taxon>
        <taxon>Avipoxvirus</taxon>
    </lineage>
</organism>
<proteinExistence type="predicted"/>
<dbReference type="EMBL" id="OQ865376">
    <property type="protein sequence ID" value="WHV01351.1"/>
    <property type="molecule type" value="Genomic_DNA"/>
</dbReference>
<evidence type="ECO:0000313" key="1">
    <source>
        <dbReference type="EMBL" id="WHV01351.1"/>
    </source>
</evidence>
<reference evidence="1" key="1">
    <citation type="submission" date="2023-04" db="EMBL/GenBank/DDBJ databases">
        <title>Genomic characterization of avipoxvirus isolates from Andean condor (Vultur gryphus).</title>
        <authorList>
            <person name="Butt S.L."/>
            <person name="Do Nascimento G.M."/>
            <person name="Tripathy D.N."/>
            <person name="Diel D.G."/>
        </authorList>
    </citation>
    <scope>NUCLEOTIDE SEQUENCE</scope>
    <source>
        <strain evidence="1">CDPV99</strain>
    </source>
</reference>